<dbReference type="EMBL" id="NMPR01000017">
    <property type="protein sequence ID" value="KAA8634881.1"/>
    <property type="molecule type" value="Genomic_DNA"/>
</dbReference>
<dbReference type="PANTHER" id="PTHR35910">
    <property type="entry name" value="2EXR DOMAIN-CONTAINING PROTEIN"/>
    <property type="match status" value="1"/>
</dbReference>
<accession>A0A8S9A235</accession>
<dbReference type="Pfam" id="PF20150">
    <property type="entry name" value="2EXR"/>
    <property type="match status" value="1"/>
</dbReference>
<dbReference type="AlphaFoldDB" id="A0A8S9A235"/>
<reference evidence="2 3" key="1">
    <citation type="submission" date="2017-07" db="EMBL/GenBank/DDBJ databases">
        <title>Genome sequence of the Sordaria macrospora wild type strain R19027.</title>
        <authorList>
            <person name="Nowrousian M."/>
            <person name="Teichert I."/>
            <person name="Kueck U."/>
        </authorList>
    </citation>
    <scope>NUCLEOTIDE SEQUENCE [LARGE SCALE GENOMIC DNA]</scope>
    <source>
        <strain evidence="2 3">R19027</strain>
        <tissue evidence="2">Mycelium</tissue>
    </source>
</reference>
<proteinExistence type="predicted"/>
<evidence type="ECO:0000313" key="3">
    <source>
        <dbReference type="Proteomes" id="UP000433876"/>
    </source>
</evidence>
<gene>
    <name evidence="2" type="ORF">SMACR_07694</name>
</gene>
<protein>
    <recommendedName>
        <fullName evidence="1">2EXR domain-containing protein</fullName>
    </recommendedName>
</protein>
<sequence length="251" mass="28814">MTTTFHSFPRLPVELRIMIWEASISPRLIPTYVRTIDKLTERKYYLAVEAPPLHVISYTPTTPPPILHVCRESHNVALKFQGGYKRVISKQCIAHVYKSIVDPVDLEPYVWVNFELDMVDVGTAPFKAFDCILGDGGRVRRLKLERPPSKKWRVDPCLEWDIVGQSEELREMCVCMSGQDISHRSLREEADLAESNRMLEDLYRPSMGAPRSVKWTRACSDECDFTDERMKVHFHLVSEKIEAEAANGSCS</sequence>
<dbReference type="VEuPathDB" id="FungiDB:SMAC_07694"/>
<evidence type="ECO:0000313" key="2">
    <source>
        <dbReference type="EMBL" id="KAA8634881.1"/>
    </source>
</evidence>
<name>A0A8S9A235_SORMA</name>
<dbReference type="Proteomes" id="UP000433876">
    <property type="component" value="Unassembled WGS sequence"/>
</dbReference>
<organism evidence="2 3">
    <name type="scientific">Sordaria macrospora</name>
    <dbReference type="NCBI Taxonomy" id="5147"/>
    <lineage>
        <taxon>Eukaryota</taxon>
        <taxon>Fungi</taxon>
        <taxon>Dikarya</taxon>
        <taxon>Ascomycota</taxon>
        <taxon>Pezizomycotina</taxon>
        <taxon>Sordariomycetes</taxon>
        <taxon>Sordariomycetidae</taxon>
        <taxon>Sordariales</taxon>
        <taxon>Sordariaceae</taxon>
        <taxon>Sordaria</taxon>
    </lineage>
</organism>
<feature type="domain" description="2EXR" evidence="1">
    <location>
        <begin position="5"/>
        <end position="119"/>
    </location>
</feature>
<comment type="caution">
    <text evidence="2">The sequence shown here is derived from an EMBL/GenBank/DDBJ whole genome shotgun (WGS) entry which is preliminary data.</text>
</comment>
<dbReference type="PANTHER" id="PTHR35910:SF1">
    <property type="entry name" value="2EXR DOMAIN-CONTAINING PROTEIN"/>
    <property type="match status" value="1"/>
</dbReference>
<dbReference type="InterPro" id="IPR045518">
    <property type="entry name" value="2EXR"/>
</dbReference>
<evidence type="ECO:0000259" key="1">
    <source>
        <dbReference type="Pfam" id="PF20150"/>
    </source>
</evidence>